<evidence type="ECO:0000256" key="1">
    <source>
        <dbReference type="SAM" id="Phobius"/>
    </source>
</evidence>
<feature type="transmembrane region" description="Helical" evidence="1">
    <location>
        <begin position="82"/>
        <end position="102"/>
    </location>
</feature>
<protein>
    <submittedName>
        <fullName evidence="2">Uncharacterized protein</fullName>
    </submittedName>
</protein>
<proteinExistence type="predicted"/>
<evidence type="ECO:0000313" key="3">
    <source>
        <dbReference type="Proteomes" id="UP000290243"/>
    </source>
</evidence>
<feature type="transmembrane region" description="Helical" evidence="1">
    <location>
        <begin position="51"/>
        <end position="75"/>
    </location>
</feature>
<feature type="transmembrane region" description="Helical" evidence="1">
    <location>
        <begin position="108"/>
        <end position="128"/>
    </location>
</feature>
<organism evidence="2 3">
    <name type="scientific">Mycoplasmopsis maculosa</name>
    <dbReference type="NCBI Taxonomy" id="114885"/>
    <lineage>
        <taxon>Bacteria</taxon>
        <taxon>Bacillati</taxon>
        <taxon>Mycoplasmatota</taxon>
        <taxon>Mycoplasmoidales</taxon>
        <taxon>Metamycoplasmataceae</taxon>
        <taxon>Mycoplasmopsis</taxon>
    </lineage>
</organism>
<dbReference type="EMBL" id="LR215037">
    <property type="protein sequence ID" value="VEU75353.1"/>
    <property type="molecule type" value="Genomic_DNA"/>
</dbReference>
<reference evidence="2 3" key="1">
    <citation type="submission" date="2019-01" db="EMBL/GenBank/DDBJ databases">
        <authorList>
            <consortium name="Pathogen Informatics"/>
        </authorList>
    </citation>
    <scope>NUCLEOTIDE SEQUENCE [LARGE SCALE GENOMIC DNA]</scope>
    <source>
        <strain evidence="2 3">NCTC10168</strain>
    </source>
</reference>
<sequence length="143" mass="16936">MNKKNKKEKIKIVSYGPLVILFFIFIFCIIPHFIFMIFSVKEFGNQKIENLYLIIFIPLVIFIFSLSIQILFIYFKIINLRSLVFSIPINVFFIIVMLFSLIDMYFYIKYIIAISITIVSAYPLNVLISKIEDKLSLKKQKNN</sequence>
<keyword evidence="1" id="KW-0812">Transmembrane</keyword>
<feature type="transmembrane region" description="Helical" evidence="1">
    <location>
        <begin position="12"/>
        <end position="39"/>
    </location>
</feature>
<dbReference type="Proteomes" id="UP000290243">
    <property type="component" value="Chromosome"/>
</dbReference>
<keyword evidence="3" id="KW-1185">Reference proteome</keyword>
<evidence type="ECO:0000313" key="2">
    <source>
        <dbReference type="EMBL" id="VEU75353.1"/>
    </source>
</evidence>
<keyword evidence="1" id="KW-1133">Transmembrane helix</keyword>
<dbReference type="AlphaFoldDB" id="A0A449B424"/>
<dbReference type="NCBIfam" id="NF046002">
    <property type="entry name" value="MAG3450_fam"/>
    <property type="match status" value="1"/>
</dbReference>
<dbReference type="KEGG" id="mmau:NCTC10168_00271"/>
<gene>
    <name evidence="2" type="ORF">NCTC10168_00271</name>
</gene>
<keyword evidence="1" id="KW-0472">Membrane</keyword>
<name>A0A449B424_9BACT</name>
<accession>A0A449B424</accession>
<dbReference type="RefSeq" id="WP_129646398.1">
    <property type="nucleotide sequence ID" value="NZ_LR215037.1"/>
</dbReference>